<dbReference type="PANTHER" id="PTHR30388">
    <property type="entry name" value="ALDEHYDE OXIDOREDUCTASE MOLYBDENUM COFACTOR ASSEMBLY PROTEIN"/>
    <property type="match status" value="1"/>
</dbReference>
<protein>
    <submittedName>
        <fullName evidence="2">XdhC family protein</fullName>
    </submittedName>
</protein>
<dbReference type="InterPro" id="IPR052698">
    <property type="entry name" value="MoCofactor_Util/Proc"/>
</dbReference>
<gene>
    <name evidence="2" type="ORF">GCM10009765_07810</name>
</gene>
<keyword evidence="3" id="KW-1185">Reference proteome</keyword>
<dbReference type="PANTHER" id="PTHR30388:SF6">
    <property type="entry name" value="XANTHINE DEHYDROGENASE SUBUNIT A-RELATED"/>
    <property type="match status" value="1"/>
</dbReference>
<dbReference type="Pfam" id="PF13478">
    <property type="entry name" value="XdhC_C"/>
    <property type="match status" value="1"/>
</dbReference>
<organism evidence="2 3">
    <name type="scientific">Fodinicola feengrottensis</name>
    <dbReference type="NCBI Taxonomy" id="435914"/>
    <lineage>
        <taxon>Bacteria</taxon>
        <taxon>Bacillati</taxon>
        <taxon>Actinomycetota</taxon>
        <taxon>Actinomycetes</taxon>
        <taxon>Mycobacteriales</taxon>
        <taxon>Fodinicola</taxon>
    </lineage>
</organism>
<dbReference type="RefSeq" id="WP_344307166.1">
    <property type="nucleotide sequence ID" value="NZ_BAAANY010000002.1"/>
</dbReference>
<evidence type="ECO:0000259" key="1">
    <source>
        <dbReference type="Pfam" id="PF13478"/>
    </source>
</evidence>
<name>A0ABN2FW44_9ACTN</name>
<accession>A0ABN2FW44</accession>
<comment type="caution">
    <text evidence="2">The sequence shown here is derived from an EMBL/GenBank/DDBJ whole genome shotgun (WGS) entry which is preliminary data.</text>
</comment>
<sequence length="173" mass="18073">MTEEQVGAACAVAHGAPTTLAADRMLVTVFASPVAAHLVRYATDAGYQTVLVEPDPDRRAKAAADGLVAVAAVPTLTCDADLVVTDHHREELGQMLADALKHPARWIGVMGNPRHPGPHVAALQSRAVPATDIARVHRPVGLNIGSRTPAEIAISTLAGLIADRNSRPGGFDF</sequence>
<reference evidence="2 3" key="1">
    <citation type="journal article" date="2019" name="Int. J. Syst. Evol. Microbiol.">
        <title>The Global Catalogue of Microorganisms (GCM) 10K type strain sequencing project: providing services to taxonomists for standard genome sequencing and annotation.</title>
        <authorList>
            <consortium name="The Broad Institute Genomics Platform"/>
            <consortium name="The Broad Institute Genome Sequencing Center for Infectious Disease"/>
            <person name="Wu L."/>
            <person name="Ma J."/>
        </authorList>
    </citation>
    <scope>NUCLEOTIDE SEQUENCE [LARGE SCALE GENOMIC DNA]</scope>
    <source>
        <strain evidence="2 3">JCM 14718</strain>
    </source>
</reference>
<dbReference type="Proteomes" id="UP001500618">
    <property type="component" value="Unassembled WGS sequence"/>
</dbReference>
<dbReference type="InterPro" id="IPR027051">
    <property type="entry name" value="XdhC_Rossmann_dom"/>
</dbReference>
<dbReference type="Gene3D" id="3.40.50.720">
    <property type="entry name" value="NAD(P)-binding Rossmann-like Domain"/>
    <property type="match status" value="1"/>
</dbReference>
<dbReference type="EMBL" id="BAAANY010000002">
    <property type="protein sequence ID" value="GAA1660783.1"/>
    <property type="molecule type" value="Genomic_DNA"/>
</dbReference>
<evidence type="ECO:0000313" key="2">
    <source>
        <dbReference type="EMBL" id="GAA1660783.1"/>
    </source>
</evidence>
<proteinExistence type="predicted"/>
<evidence type="ECO:0000313" key="3">
    <source>
        <dbReference type="Proteomes" id="UP001500618"/>
    </source>
</evidence>
<feature type="domain" description="XdhC Rossmann" evidence="1">
    <location>
        <begin position="26"/>
        <end position="159"/>
    </location>
</feature>